<evidence type="ECO:0008006" key="2">
    <source>
        <dbReference type="Google" id="ProtNLM"/>
    </source>
</evidence>
<evidence type="ECO:0000313" key="1">
    <source>
        <dbReference type="EMBL" id="TVZ70254.1"/>
    </source>
</evidence>
<name>A0A542CY65_SERFO</name>
<sequence length="159" mass="18136">MANNIYLTIIGKKQGLISAGCCTLDSIGNKYQNGHKDQILVLQFDHSISRNQHTQHHPIKFCKPIDKSSPLFGIAITDNEELELLFDFYRTTQTGAQEKYYSIQLTKAFLKNISVSYPHALTHTDNQPEEMISVAYQSIDWKHHTAGTGGYSIWDERVY</sequence>
<dbReference type="AlphaFoldDB" id="A0A542CY65"/>
<dbReference type="InterPro" id="IPR036624">
    <property type="entry name" value="Hcp1-lik_sf"/>
</dbReference>
<comment type="caution">
    <text evidence="1">The sequence shown here is derived from an EMBL/GenBank/DDBJ whole genome shotgun (WGS) entry which is preliminary data.</text>
</comment>
<reference evidence="1" key="1">
    <citation type="submission" date="2019-06" db="EMBL/GenBank/DDBJ databases">
        <authorList>
            <person name="Deangelis K."/>
            <person name="Huntemann M."/>
            <person name="Clum A."/>
            <person name="Pillay M."/>
            <person name="Palaniappan K."/>
            <person name="Varghese N."/>
            <person name="Mikhailova N."/>
            <person name="Stamatis D."/>
            <person name="Reddy T."/>
            <person name="Daum C."/>
            <person name="Shapiro N."/>
            <person name="Ivanova N."/>
            <person name="Kyrpides N."/>
            <person name="Woyke T."/>
        </authorList>
    </citation>
    <scope>NUCLEOTIDE SEQUENCE [LARGE SCALE GENOMIC DNA]</scope>
    <source>
        <strain evidence="1">128R</strain>
    </source>
</reference>
<dbReference type="EMBL" id="VISQ01000001">
    <property type="protein sequence ID" value="TVZ70254.1"/>
    <property type="molecule type" value="Genomic_DNA"/>
</dbReference>
<dbReference type="SUPFAM" id="SSF141452">
    <property type="entry name" value="Hcp1-like"/>
    <property type="match status" value="1"/>
</dbReference>
<dbReference type="PANTHER" id="PTHR34319:SF7">
    <property type="entry name" value="HNH ENDONUCLEASE DOMAIN-CONTAINING PROTEIN"/>
    <property type="match status" value="1"/>
</dbReference>
<dbReference type="InterPro" id="IPR008514">
    <property type="entry name" value="T6SS_Hcp"/>
</dbReference>
<protein>
    <recommendedName>
        <fullName evidence="2">Hcp family type VI secretion system effector</fullName>
    </recommendedName>
</protein>
<dbReference type="NCBIfam" id="TIGR03344">
    <property type="entry name" value="VI_effect_Hcp1"/>
    <property type="match status" value="1"/>
</dbReference>
<dbReference type="Pfam" id="PF05638">
    <property type="entry name" value="T6SS_HCP"/>
    <property type="match status" value="1"/>
</dbReference>
<organism evidence="1">
    <name type="scientific">Serratia fonticola</name>
    <dbReference type="NCBI Taxonomy" id="47917"/>
    <lineage>
        <taxon>Bacteria</taxon>
        <taxon>Pseudomonadati</taxon>
        <taxon>Pseudomonadota</taxon>
        <taxon>Gammaproteobacteria</taxon>
        <taxon>Enterobacterales</taxon>
        <taxon>Yersiniaceae</taxon>
        <taxon>Serratia</taxon>
    </lineage>
</organism>
<dbReference type="InterPro" id="IPR052947">
    <property type="entry name" value="T6SS_Hcp1_domain"/>
</dbReference>
<dbReference type="OrthoDB" id="6504831at2"/>
<gene>
    <name evidence="1" type="ORF">FHU10_2815</name>
</gene>
<accession>A0A542CY65</accession>
<dbReference type="Gene3D" id="2.30.110.20">
    <property type="entry name" value="Hcp1-like"/>
    <property type="match status" value="1"/>
</dbReference>
<dbReference type="PANTHER" id="PTHR34319">
    <property type="entry name" value="MAJOR EXPORTED PROTEIN"/>
    <property type="match status" value="1"/>
</dbReference>
<reference evidence="1" key="2">
    <citation type="submission" date="2019-08" db="EMBL/GenBank/DDBJ databases">
        <title>Investigation of anaerobic lignin degradation for improved lignocellulosic biofuels.</title>
        <authorList>
            <person name="Deangelis K.PhD."/>
        </authorList>
    </citation>
    <scope>NUCLEOTIDE SEQUENCE [LARGE SCALE GENOMIC DNA]</scope>
    <source>
        <strain evidence="1">128R</strain>
    </source>
</reference>
<proteinExistence type="predicted"/>